<name>A0A553PQ27_TIGCA</name>
<keyword evidence="5" id="KW-1185">Reference proteome</keyword>
<comment type="caution">
    <text evidence="4">The sequence shown here is derived from an EMBL/GenBank/DDBJ whole genome shotgun (WGS) entry which is preliminary data.</text>
</comment>
<dbReference type="PANTHER" id="PTHR11243">
    <property type="entry name" value="GROWTH FACTOR RECEPTOR-BOUND PROTEIN"/>
    <property type="match status" value="1"/>
</dbReference>
<evidence type="ECO:0000256" key="1">
    <source>
        <dbReference type="PROSITE-ProRule" id="PRU00191"/>
    </source>
</evidence>
<feature type="compositionally biased region" description="Basic and acidic residues" evidence="2">
    <location>
        <begin position="68"/>
        <end position="77"/>
    </location>
</feature>
<gene>
    <name evidence="4" type="ORF">TCAL_17051</name>
</gene>
<proteinExistence type="predicted"/>
<evidence type="ECO:0000313" key="5">
    <source>
        <dbReference type="Proteomes" id="UP000318571"/>
    </source>
</evidence>
<dbReference type="PRINTS" id="PR00401">
    <property type="entry name" value="SH2DOMAIN"/>
</dbReference>
<evidence type="ECO:0000313" key="4">
    <source>
        <dbReference type="EMBL" id="TRY79787.1"/>
    </source>
</evidence>
<dbReference type="Proteomes" id="UP000318571">
    <property type="component" value="Chromosome 6"/>
</dbReference>
<feature type="compositionally biased region" description="Low complexity" evidence="2">
    <location>
        <begin position="317"/>
        <end position="330"/>
    </location>
</feature>
<accession>A0A553PQ27</accession>
<dbReference type="InterPro" id="IPR039664">
    <property type="entry name" value="GRB/APBB1IP"/>
</dbReference>
<dbReference type="PANTHER" id="PTHR11243:SF38">
    <property type="entry name" value="GROWTH FACTOR RECEPTOR-BOUND PROTEIN 14-LIKE ISOFORM X1"/>
    <property type="match status" value="1"/>
</dbReference>
<feature type="compositionally biased region" description="Basic and acidic residues" evidence="2">
    <location>
        <begin position="307"/>
        <end position="316"/>
    </location>
</feature>
<protein>
    <recommendedName>
        <fullName evidence="3">SH2 domain-containing protein</fullName>
    </recommendedName>
</protein>
<feature type="compositionally biased region" description="Low complexity" evidence="2">
    <location>
        <begin position="359"/>
        <end position="372"/>
    </location>
</feature>
<dbReference type="STRING" id="6832.A0A553PQ27"/>
<reference evidence="4 5" key="1">
    <citation type="journal article" date="2018" name="Nat. Ecol. Evol.">
        <title>Genomic signatures of mitonuclear coevolution across populations of Tigriopus californicus.</title>
        <authorList>
            <person name="Barreto F.S."/>
            <person name="Watson E.T."/>
            <person name="Lima T.G."/>
            <person name="Willett C.S."/>
            <person name="Edmands S."/>
            <person name="Li W."/>
            <person name="Burton R.S."/>
        </authorList>
    </citation>
    <scope>NUCLEOTIDE SEQUENCE [LARGE SCALE GENOMIC DNA]</scope>
    <source>
        <strain evidence="4 5">San Diego</strain>
    </source>
</reference>
<dbReference type="OrthoDB" id="8815311at2759"/>
<feature type="compositionally biased region" description="Low complexity" evidence="2">
    <location>
        <begin position="78"/>
        <end position="98"/>
    </location>
</feature>
<dbReference type="InterPro" id="IPR000980">
    <property type="entry name" value="SH2"/>
</dbReference>
<sequence>MKSFAASQSPNSENSKSFFSRVILFDPFTAKRNKLNEMSGAVHAQTMLDLGPSNKVVLSLPASNGNSHKRELEKEKSSVSTDSGTSGSTNANASNGSSKLSKIGKRLRESCRNLRGKSSPKYNPDDFSTVPKQNDSNRTRHYVAMDFSGKVGRIVDQKDVRGYTTKDGYAYFRRKVSPKDVEPLLTKSQASIHLDQPWFHPNMGRDLAQRILTTHNIDGAFLVRDSSVSGGYVISYVSGGRTYHAQILPDTSSSDPEGGRGVFFTLDDGKTRFYDLLQLVEFYELNRGSLNSKLTYRVVKKEVTKSEESSTVRCDDSSSGQVSESSMESQTPIAAAFPKDADDEVAAGIAHTVASFPESQSTCCTNSSNPTTKMDTNHNSHDAKANSCPGDEPQVETVVESFALSVEDAAMASEGESESLKDPQEG</sequence>
<feature type="compositionally biased region" description="Basic and acidic residues" evidence="2">
    <location>
        <begin position="375"/>
        <end position="384"/>
    </location>
</feature>
<dbReference type="EMBL" id="VCGU01000002">
    <property type="protein sequence ID" value="TRY79787.1"/>
    <property type="molecule type" value="Genomic_DNA"/>
</dbReference>
<dbReference type="PROSITE" id="PS50001">
    <property type="entry name" value="SH2"/>
    <property type="match status" value="1"/>
</dbReference>
<dbReference type="Gene3D" id="3.30.505.10">
    <property type="entry name" value="SH2 domain"/>
    <property type="match status" value="1"/>
</dbReference>
<keyword evidence="1" id="KW-0727">SH2 domain</keyword>
<feature type="domain" description="SH2" evidence="3">
    <location>
        <begin position="198"/>
        <end position="298"/>
    </location>
</feature>
<feature type="region of interest" description="Disordered" evidence="2">
    <location>
        <begin position="359"/>
        <end position="393"/>
    </location>
</feature>
<dbReference type="InterPro" id="IPR036860">
    <property type="entry name" value="SH2_dom_sf"/>
</dbReference>
<dbReference type="Pfam" id="PF00017">
    <property type="entry name" value="SH2"/>
    <property type="match status" value="1"/>
</dbReference>
<dbReference type="SUPFAM" id="SSF55550">
    <property type="entry name" value="SH2 domain"/>
    <property type="match status" value="1"/>
</dbReference>
<evidence type="ECO:0000259" key="3">
    <source>
        <dbReference type="PROSITE" id="PS50001"/>
    </source>
</evidence>
<dbReference type="SMART" id="SM00252">
    <property type="entry name" value="SH2"/>
    <property type="match status" value="1"/>
</dbReference>
<dbReference type="AlphaFoldDB" id="A0A553PQ27"/>
<feature type="region of interest" description="Disordered" evidence="2">
    <location>
        <begin position="59"/>
        <end position="139"/>
    </location>
</feature>
<organism evidence="4 5">
    <name type="scientific">Tigriopus californicus</name>
    <name type="common">Marine copepod</name>
    <dbReference type="NCBI Taxonomy" id="6832"/>
    <lineage>
        <taxon>Eukaryota</taxon>
        <taxon>Metazoa</taxon>
        <taxon>Ecdysozoa</taxon>
        <taxon>Arthropoda</taxon>
        <taxon>Crustacea</taxon>
        <taxon>Multicrustacea</taxon>
        <taxon>Hexanauplia</taxon>
        <taxon>Copepoda</taxon>
        <taxon>Harpacticoida</taxon>
        <taxon>Harpacticidae</taxon>
        <taxon>Tigriopus</taxon>
    </lineage>
</organism>
<feature type="region of interest" description="Disordered" evidence="2">
    <location>
        <begin position="307"/>
        <end position="330"/>
    </location>
</feature>
<evidence type="ECO:0000256" key="2">
    <source>
        <dbReference type="SAM" id="MobiDB-lite"/>
    </source>
</evidence>